<gene>
    <name evidence="8" type="ORF">CBRE1094_LOCUS8961</name>
</gene>
<sequence length="283" mass="29509">MCRSDYDSDSSNNDVCLLALARPPACADKFPLPSLASRVPSGGIQATAAGWGTNQGAEEARPLLEVSLLLHSTRDCLSMLGAGFHSPQMICAGTTGRDTCQGDSGGPLVVRSISPSGEDAFEQVGVVSWGYGCGRQGRPGAYANVANYRGWIEQMLRQRLPAPDASSSSLSSSSTSSARPHCRNTCEYASDGACDDGGPGSEFAACGVGSDCSDCGSSSSSTTTTLKEHLVYASDLVATLKVEEWEADEMIFIADLGGKEGEQGPPGIDISEFKAVVENWTKS</sequence>
<evidence type="ECO:0000256" key="5">
    <source>
        <dbReference type="ARBA" id="ARBA00023180"/>
    </source>
</evidence>
<protein>
    <recommendedName>
        <fullName evidence="7">Peptidase S1 domain-containing protein</fullName>
    </recommendedName>
</protein>
<evidence type="ECO:0000256" key="2">
    <source>
        <dbReference type="ARBA" id="ARBA00022525"/>
    </source>
</evidence>
<keyword evidence="2" id="KW-0964">Secreted</keyword>
<evidence type="ECO:0000313" key="8">
    <source>
        <dbReference type="EMBL" id="CAD9425882.1"/>
    </source>
</evidence>
<keyword evidence="3" id="KW-0732">Signal</keyword>
<feature type="compositionally biased region" description="Low complexity" evidence="6">
    <location>
        <begin position="166"/>
        <end position="177"/>
    </location>
</feature>
<dbReference type="PRINTS" id="PR00722">
    <property type="entry name" value="CHYMOTRYPSIN"/>
</dbReference>
<dbReference type="SMART" id="SM00020">
    <property type="entry name" value="Tryp_SPc"/>
    <property type="match status" value="1"/>
</dbReference>
<dbReference type="InterPro" id="IPR001314">
    <property type="entry name" value="Peptidase_S1A"/>
</dbReference>
<reference evidence="8" key="1">
    <citation type="submission" date="2021-01" db="EMBL/GenBank/DDBJ databases">
        <authorList>
            <person name="Corre E."/>
            <person name="Pelletier E."/>
            <person name="Niang G."/>
            <person name="Scheremetjew M."/>
            <person name="Finn R."/>
            <person name="Kale V."/>
            <person name="Holt S."/>
            <person name="Cochrane G."/>
            <person name="Meng A."/>
            <person name="Brown T."/>
            <person name="Cohen L."/>
        </authorList>
    </citation>
    <scope>NUCLEOTIDE SEQUENCE</scope>
    <source>
        <strain evidence="8">UTEX LB 985</strain>
    </source>
</reference>
<evidence type="ECO:0000256" key="4">
    <source>
        <dbReference type="ARBA" id="ARBA00023157"/>
    </source>
</evidence>
<proteinExistence type="predicted"/>
<name>A0A7S2CHA0_9EUKA</name>
<dbReference type="InterPro" id="IPR043504">
    <property type="entry name" value="Peptidase_S1_PA_chymotrypsin"/>
</dbReference>
<evidence type="ECO:0000256" key="1">
    <source>
        <dbReference type="ARBA" id="ARBA00004613"/>
    </source>
</evidence>
<dbReference type="Pfam" id="PF00089">
    <property type="entry name" value="Trypsin"/>
    <property type="match status" value="1"/>
</dbReference>
<dbReference type="InterPro" id="IPR001254">
    <property type="entry name" value="Trypsin_dom"/>
</dbReference>
<feature type="domain" description="Peptidase S1" evidence="7">
    <location>
        <begin position="1"/>
        <end position="157"/>
    </location>
</feature>
<evidence type="ECO:0000256" key="6">
    <source>
        <dbReference type="SAM" id="MobiDB-lite"/>
    </source>
</evidence>
<accession>A0A7S2CHA0</accession>
<comment type="subcellular location">
    <subcellularLocation>
        <location evidence="1">Secreted</location>
    </subcellularLocation>
</comment>
<dbReference type="AlphaFoldDB" id="A0A7S2CHA0"/>
<dbReference type="SUPFAM" id="SSF50494">
    <property type="entry name" value="Trypsin-like serine proteases"/>
    <property type="match status" value="1"/>
</dbReference>
<dbReference type="InterPro" id="IPR009003">
    <property type="entry name" value="Peptidase_S1_PA"/>
</dbReference>
<dbReference type="FunFam" id="2.40.10.10:FF:000054">
    <property type="entry name" value="Complement C1r subcomponent"/>
    <property type="match status" value="1"/>
</dbReference>
<dbReference type="GO" id="GO:0004252">
    <property type="term" value="F:serine-type endopeptidase activity"/>
    <property type="evidence" value="ECO:0007669"/>
    <property type="project" value="InterPro"/>
</dbReference>
<dbReference type="EMBL" id="HBGU01016570">
    <property type="protein sequence ID" value="CAD9425882.1"/>
    <property type="molecule type" value="Transcribed_RNA"/>
</dbReference>
<evidence type="ECO:0000259" key="7">
    <source>
        <dbReference type="PROSITE" id="PS50240"/>
    </source>
</evidence>
<keyword evidence="5" id="KW-0325">Glycoprotein</keyword>
<dbReference type="InterPro" id="IPR033116">
    <property type="entry name" value="TRYPSIN_SER"/>
</dbReference>
<dbReference type="PROSITE" id="PS00135">
    <property type="entry name" value="TRYPSIN_SER"/>
    <property type="match status" value="1"/>
</dbReference>
<dbReference type="Gene3D" id="2.40.10.10">
    <property type="entry name" value="Trypsin-like serine proteases"/>
    <property type="match status" value="1"/>
</dbReference>
<evidence type="ECO:0000256" key="3">
    <source>
        <dbReference type="ARBA" id="ARBA00022729"/>
    </source>
</evidence>
<dbReference type="PANTHER" id="PTHR24253">
    <property type="entry name" value="TRANSMEMBRANE PROTEASE SERINE"/>
    <property type="match status" value="1"/>
</dbReference>
<dbReference type="GO" id="GO:0006508">
    <property type="term" value="P:proteolysis"/>
    <property type="evidence" value="ECO:0007669"/>
    <property type="project" value="InterPro"/>
</dbReference>
<organism evidence="8">
    <name type="scientific">Haptolina brevifila</name>
    <dbReference type="NCBI Taxonomy" id="156173"/>
    <lineage>
        <taxon>Eukaryota</taxon>
        <taxon>Haptista</taxon>
        <taxon>Haptophyta</taxon>
        <taxon>Prymnesiophyceae</taxon>
        <taxon>Prymnesiales</taxon>
        <taxon>Prymnesiaceae</taxon>
        <taxon>Haptolina</taxon>
    </lineage>
</organism>
<feature type="region of interest" description="Disordered" evidence="6">
    <location>
        <begin position="162"/>
        <end position="181"/>
    </location>
</feature>
<dbReference type="CDD" id="cd00190">
    <property type="entry name" value="Tryp_SPc"/>
    <property type="match status" value="1"/>
</dbReference>
<dbReference type="PROSITE" id="PS50240">
    <property type="entry name" value="TRYPSIN_DOM"/>
    <property type="match status" value="1"/>
</dbReference>
<dbReference type="PANTHER" id="PTHR24253:SF153">
    <property type="entry name" value="SERINE PROTEASE HEPSIN"/>
    <property type="match status" value="1"/>
</dbReference>
<dbReference type="GO" id="GO:0005576">
    <property type="term" value="C:extracellular region"/>
    <property type="evidence" value="ECO:0007669"/>
    <property type="project" value="UniProtKB-SubCell"/>
</dbReference>
<keyword evidence="4" id="KW-1015">Disulfide bond</keyword>